<protein>
    <recommendedName>
        <fullName evidence="3">GpW protein</fullName>
    </recommendedName>
</protein>
<evidence type="ECO:0008006" key="3">
    <source>
        <dbReference type="Google" id="ProtNLM"/>
    </source>
</evidence>
<dbReference type="Proteomes" id="UP000199502">
    <property type="component" value="Unassembled WGS sequence"/>
</dbReference>
<dbReference type="NCBIfam" id="NF047331">
    <property type="entry name" value="phage_HTJ"/>
    <property type="match status" value="1"/>
</dbReference>
<gene>
    <name evidence="1" type="ORF">SAMN05660710_02114</name>
</gene>
<dbReference type="AlphaFoldDB" id="A0A1G5HDW8"/>
<evidence type="ECO:0000313" key="2">
    <source>
        <dbReference type="Proteomes" id="UP000199502"/>
    </source>
</evidence>
<sequence>MAFTHADAAALRAAIAKGASSLELNGEKVSYRSLKEMRETLAMIEAELSATPAGLSRVSYPRTTRGL</sequence>
<dbReference type="EMBL" id="FMVT01000006">
    <property type="protein sequence ID" value="SCY61689.1"/>
    <property type="molecule type" value="Genomic_DNA"/>
</dbReference>
<proteinExistence type="predicted"/>
<accession>A0A1G5HDW8</accession>
<dbReference type="RefSeq" id="WP_090743671.1">
    <property type="nucleotide sequence ID" value="NZ_FMVT01000006.1"/>
</dbReference>
<keyword evidence="2" id="KW-1185">Reference proteome</keyword>
<dbReference type="OrthoDB" id="7581025at2"/>
<name>A0A1G5HDW8_9RHOB</name>
<evidence type="ECO:0000313" key="1">
    <source>
        <dbReference type="EMBL" id="SCY61689.1"/>
    </source>
</evidence>
<reference evidence="1 2" key="1">
    <citation type="submission" date="2016-10" db="EMBL/GenBank/DDBJ databases">
        <authorList>
            <person name="de Groot N.N."/>
        </authorList>
    </citation>
    <scope>NUCLEOTIDE SEQUENCE [LARGE SCALE GENOMIC DNA]</scope>
    <source>
        <strain evidence="1 2">CGMCC 1.8925</strain>
    </source>
</reference>
<dbReference type="STRING" id="336292.SAMN05660710_02114"/>
<organism evidence="1 2">
    <name type="scientific">Paracoccus tibetensis</name>
    <dbReference type="NCBI Taxonomy" id="336292"/>
    <lineage>
        <taxon>Bacteria</taxon>
        <taxon>Pseudomonadati</taxon>
        <taxon>Pseudomonadota</taxon>
        <taxon>Alphaproteobacteria</taxon>
        <taxon>Rhodobacterales</taxon>
        <taxon>Paracoccaceae</taxon>
        <taxon>Paracoccus</taxon>
    </lineage>
</organism>